<dbReference type="PRINTS" id="PR01590">
    <property type="entry name" value="HTHFIS"/>
</dbReference>
<dbReference type="SUPFAM" id="SSF46689">
    <property type="entry name" value="Homeodomain-like"/>
    <property type="match status" value="1"/>
</dbReference>
<dbReference type="InterPro" id="IPR003593">
    <property type="entry name" value="AAA+_ATPase"/>
</dbReference>
<dbReference type="InterPro" id="IPR058031">
    <property type="entry name" value="AAA_lid_NorR"/>
</dbReference>
<dbReference type="EMBL" id="CP116967">
    <property type="protein sequence ID" value="WNM56531.1"/>
    <property type="molecule type" value="Genomic_DNA"/>
</dbReference>
<dbReference type="GO" id="GO:0043565">
    <property type="term" value="F:sequence-specific DNA binding"/>
    <property type="evidence" value="ECO:0007669"/>
    <property type="project" value="InterPro"/>
</dbReference>
<reference evidence="7 8" key="1">
    <citation type="submission" date="2023-01" db="EMBL/GenBank/DDBJ databases">
        <title>Cultivation and genomic characterization of new, ubiquitous marine nitrite-oxidizing bacteria from the Nitrospirales.</title>
        <authorList>
            <person name="Mueller A.J."/>
            <person name="Daebeler A."/>
            <person name="Herbold C.W."/>
            <person name="Kirkegaard R.H."/>
            <person name="Daims H."/>
        </authorList>
    </citation>
    <scope>NUCLEOTIDE SEQUENCE [LARGE SCALE GENOMIC DNA]</scope>
    <source>
        <strain evidence="7 8">VA</strain>
    </source>
</reference>
<evidence type="ECO:0000259" key="6">
    <source>
        <dbReference type="PROSITE" id="PS50045"/>
    </source>
</evidence>
<keyword evidence="1" id="KW-0547">Nucleotide-binding</keyword>
<organism evidence="7 8">
    <name type="scientific">Candidatus Nitrospira allomarina</name>
    <dbReference type="NCBI Taxonomy" id="3020900"/>
    <lineage>
        <taxon>Bacteria</taxon>
        <taxon>Pseudomonadati</taxon>
        <taxon>Nitrospirota</taxon>
        <taxon>Nitrospiria</taxon>
        <taxon>Nitrospirales</taxon>
        <taxon>Nitrospiraceae</taxon>
        <taxon>Nitrospira</taxon>
    </lineage>
</organism>
<dbReference type="InterPro" id="IPR002197">
    <property type="entry name" value="HTH_Fis"/>
</dbReference>
<dbReference type="AlphaFoldDB" id="A0AA96GEZ9"/>
<dbReference type="InterPro" id="IPR027417">
    <property type="entry name" value="P-loop_NTPase"/>
</dbReference>
<dbReference type="Pfam" id="PF00158">
    <property type="entry name" value="Sigma54_activat"/>
    <property type="match status" value="1"/>
</dbReference>
<dbReference type="Pfam" id="PF25601">
    <property type="entry name" value="AAA_lid_14"/>
    <property type="match status" value="1"/>
</dbReference>
<dbReference type="InterPro" id="IPR025662">
    <property type="entry name" value="Sigma_54_int_dom_ATP-bd_1"/>
</dbReference>
<keyword evidence="2" id="KW-0067">ATP-binding</keyword>
<dbReference type="Gene3D" id="1.10.10.60">
    <property type="entry name" value="Homeodomain-like"/>
    <property type="match status" value="1"/>
</dbReference>
<evidence type="ECO:0000313" key="8">
    <source>
        <dbReference type="Proteomes" id="UP001302719"/>
    </source>
</evidence>
<dbReference type="SUPFAM" id="SSF52540">
    <property type="entry name" value="P-loop containing nucleoside triphosphate hydrolases"/>
    <property type="match status" value="1"/>
</dbReference>
<dbReference type="PROSITE" id="PS00675">
    <property type="entry name" value="SIGMA54_INTERACT_1"/>
    <property type="match status" value="1"/>
</dbReference>
<feature type="domain" description="Sigma-54 factor interaction" evidence="6">
    <location>
        <begin position="167"/>
        <end position="396"/>
    </location>
</feature>
<dbReference type="InterPro" id="IPR002078">
    <property type="entry name" value="Sigma_54_int"/>
</dbReference>
<name>A0AA96GEZ9_9BACT</name>
<dbReference type="PANTHER" id="PTHR32071:SF81">
    <property type="entry name" value="PROPIONATE CATABOLISM OPERON REGULATORY PROTEIN"/>
    <property type="match status" value="1"/>
</dbReference>
<evidence type="ECO:0000256" key="5">
    <source>
        <dbReference type="ARBA" id="ARBA00023163"/>
    </source>
</evidence>
<evidence type="ECO:0000313" key="7">
    <source>
        <dbReference type="EMBL" id="WNM56531.1"/>
    </source>
</evidence>
<dbReference type="KEGG" id="nall:PP769_11110"/>
<evidence type="ECO:0000256" key="1">
    <source>
        <dbReference type="ARBA" id="ARBA00022741"/>
    </source>
</evidence>
<dbReference type="InterPro" id="IPR009057">
    <property type="entry name" value="Homeodomain-like_sf"/>
</dbReference>
<dbReference type="PROSITE" id="PS50045">
    <property type="entry name" value="SIGMA54_INTERACT_4"/>
    <property type="match status" value="1"/>
</dbReference>
<sequence>MAGSFVHQDSDSDVSWSARIEGLKFLAQQVDEPVVIFNPRKELVYANPSANKIAKDCPLILSSSLSSSDSLPSNQTPCDPCHAMELFRSDRQVQDTFPCPSHSVVTTPGCPLPRAVPLRSGTGMTHVAILMGARGSESIMMVPQDEDSSDPPAMSGDSLTEALPPTIIGGSDPIQQLVEMVRLIAASEATVLIQGESGTGKELVAKTIHALSRRRLRPFIVVECSALPETLLESELFGHVRGSFTGAVADRKGLFEEAEGGTIFLDEITDTTPAFQARLLRVLQEGEIKPVGSNGSVKVNVRVISAGNKPLDHLVATKLFRADLYYRLAVLPLTVPPLRERREDILLLVEYFLDQCARKHGRGPMQVSPDAQTALLHHSWPGNVRELENLIERVVVTCPHSTLEVKDFFADHPLQPDKRDLSSIGKIARQEAERSRILQALRDVKGDKTRAARALNISRSSLYNKLRDYHIS</sequence>
<evidence type="ECO:0000256" key="4">
    <source>
        <dbReference type="ARBA" id="ARBA00023125"/>
    </source>
</evidence>
<dbReference type="Gene3D" id="1.10.8.60">
    <property type="match status" value="1"/>
</dbReference>
<dbReference type="FunFam" id="3.40.50.300:FF:000006">
    <property type="entry name" value="DNA-binding transcriptional regulator NtrC"/>
    <property type="match status" value="1"/>
</dbReference>
<dbReference type="PROSITE" id="PS00688">
    <property type="entry name" value="SIGMA54_INTERACT_3"/>
    <property type="match status" value="1"/>
</dbReference>
<dbReference type="SMART" id="SM00382">
    <property type="entry name" value="AAA"/>
    <property type="match status" value="1"/>
</dbReference>
<protein>
    <submittedName>
        <fullName evidence="7">Sigma 54-interacting transcriptional regulator</fullName>
    </submittedName>
</protein>
<keyword evidence="5" id="KW-0804">Transcription</keyword>
<dbReference type="GO" id="GO:0006355">
    <property type="term" value="P:regulation of DNA-templated transcription"/>
    <property type="evidence" value="ECO:0007669"/>
    <property type="project" value="InterPro"/>
</dbReference>
<dbReference type="InterPro" id="IPR025943">
    <property type="entry name" value="Sigma_54_int_dom_ATP-bd_2"/>
</dbReference>
<keyword evidence="4" id="KW-0238">DNA-binding</keyword>
<dbReference type="CDD" id="cd00009">
    <property type="entry name" value="AAA"/>
    <property type="match status" value="1"/>
</dbReference>
<dbReference type="RefSeq" id="WP_312640123.1">
    <property type="nucleotide sequence ID" value="NZ_CP116967.1"/>
</dbReference>
<dbReference type="InterPro" id="IPR025944">
    <property type="entry name" value="Sigma_54_int_dom_CS"/>
</dbReference>
<keyword evidence="8" id="KW-1185">Reference proteome</keyword>
<proteinExistence type="predicted"/>
<dbReference type="Pfam" id="PF02954">
    <property type="entry name" value="HTH_8"/>
    <property type="match status" value="1"/>
</dbReference>
<dbReference type="GO" id="GO:0005524">
    <property type="term" value="F:ATP binding"/>
    <property type="evidence" value="ECO:0007669"/>
    <property type="project" value="UniProtKB-KW"/>
</dbReference>
<dbReference type="Proteomes" id="UP001302719">
    <property type="component" value="Chromosome"/>
</dbReference>
<evidence type="ECO:0000256" key="3">
    <source>
        <dbReference type="ARBA" id="ARBA00023015"/>
    </source>
</evidence>
<dbReference type="Gene3D" id="3.40.50.300">
    <property type="entry name" value="P-loop containing nucleotide triphosphate hydrolases"/>
    <property type="match status" value="1"/>
</dbReference>
<accession>A0AA96GEZ9</accession>
<gene>
    <name evidence="7" type="ORF">PP769_11110</name>
</gene>
<evidence type="ECO:0000256" key="2">
    <source>
        <dbReference type="ARBA" id="ARBA00022840"/>
    </source>
</evidence>
<dbReference type="PANTHER" id="PTHR32071">
    <property type="entry name" value="TRANSCRIPTIONAL REGULATORY PROTEIN"/>
    <property type="match status" value="1"/>
</dbReference>
<keyword evidence="3" id="KW-0805">Transcription regulation</keyword>
<dbReference type="PROSITE" id="PS00676">
    <property type="entry name" value="SIGMA54_INTERACT_2"/>
    <property type="match status" value="1"/>
</dbReference>